<gene>
    <name evidence="2" type="ORF">P0Y55_17975</name>
</gene>
<name>A0AA95JCY0_9BACL</name>
<organism evidence="2 3">
    <name type="scientific">Candidatus Cohnella colombiensis</name>
    <dbReference type="NCBI Taxonomy" id="3121368"/>
    <lineage>
        <taxon>Bacteria</taxon>
        <taxon>Bacillati</taxon>
        <taxon>Bacillota</taxon>
        <taxon>Bacilli</taxon>
        <taxon>Bacillales</taxon>
        <taxon>Paenibacillaceae</taxon>
        <taxon>Cohnella</taxon>
    </lineage>
</organism>
<dbReference type="GO" id="GO:0004180">
    <property type="term" value="F:carboxypeptidase activity"/>
    <property type="evidence" value="ECO:0007669"/>
    <property type="project" value="UniProtKB-KW"/>
</dbReference>
<dbReference type="SUPFAM" id="SSF49464">
    <property type="entry name" value="Carboxypeptidase regulatory domain-like"/>
    <property type="match status" value="1"/>
</dbReference>
<keyword evidence="3" id="KW-1185">Reference proteome</keyword>
<evidence type="ECO:0000256" key="1">
    <source>
        <dbReference type="SAM" id="Phobius"/>
    </source>
</evidence>
<accession>A0AA95JCY0</accession>
<dbReference type="AlphaFoldDB" id="A0AA95JCY0"/>
<keyword evidence="1" id="KW-1133">Transmembrane helix</keyword>
<keyword evidence="1" id="KW-0812">Transmembrane</keyword>
<feature type="transmembrane region" description="Helical" evidence="1">
    <location>
        <begin position="17"/>
        <end position="36"/>
    </location>
</feature>
<evidence type="ECO:0000313" key="3">
    <source>
        <dbReference type="Proteomes" id="UP001178662"/>
    </source>
</evidence>
<dbReference type="InterPro" id="IPR008969">
    <property type="entry name" value="CarboxyPept-like_regulatory"/>
</dbReference>
<dbReference type="Proteomes" id="UP001178662">
    <property type="component" value="Chromosome"/>
</dbReference>
<sequence>MLNEGDAAPRTLKKGKAFLALMSAGMIAFVYILFGLNQTALEAHGATVVSDKYVAVIGNVKDGSGKPFANITVTISVQVTVWDKQTQKYKNVWKTAATTITDKNGAYSVQALRPDTNVVIVKWFGKDKTKPLIKHTFKIDKSSKSFAFDLKVNSSFAQLATLAFSY</sequence>
<dbReference type="EMBL" id="CP119317">
    <property type="protein sequence ID" value="WEK54397.1"/>
    <property type="molecule type" value="Genomic_DNA"/>
</dbReference>
<evidence type="ECO:0000313" key="2">
    <source>
        <dbReference type="EMBL" id="WEK54397.1"/>
    </source>
</evidence>
<dbReference type="Gene3D" id="2.60.40.1120">
    <property type="entry name" value="Carboxypeptidase-like, regulatory domain"/>
    <property type="match status" value="1"/>
</dbReference>
<proteinExistence type="predicted"/>
<reference evidence="2" key="1">
    <citation type="submission" date="2023-03" db="EMBL/GenBank/DDBJ databases">
        <title>Andean soil-derived lignocellulolytic bacterial consortium as a source of novel taxa and putative plastic-active enzymes.</title>
        <authorList>
            <person name="Diaz-Garcia L."/>
            <person name="Chuvochina M."/>
            <person name="Feuerriegel G."/>
            <person name="Bunk B."/>
            <person name="Sproer C."/>
            <person name="Streit W.R."/>
            <person name="Rodriguez L.M."/>
            <person name="Overmann J."/>
            <person name="Jimenez D.J."/>
        </authorList>
    </citation>
    <scope>NUCLEOTIDE SEQUENCE</scope>
    <source>
        <strain evidence="2">MAG 2441</strain>
    </source>
</reference>
<protein>
    <submittedName>
        <fullName evidence="2">Carboxypeptidase-like regulatory domain-containing protein</fullName>
    </submittedName>
</protein>
<keyword evidence="1" id="KW-0472">Membrane</keyword>